<keyword evidence="12 16" id="KW-0547">Nucleotide-binding</keyword>
<evidence type="ECO:0000256" key="12">
    <source>
        <dbReference type="ARBA" id="ARBA00022741"/>
    </source>
</evidence>
<keyword evidence="19" id="KW-1185">Reference proteome</keyword>
<dbReference type="GO" id="GO:0004422">
    <property type="term" value="F:hypoxanthine phosphoribosyltransferase activity"/>
    <property type="evidence" value="ECO:0007669"/>
    <property type="project" value="InterPro"/>
</dbReference>
<evidence type="ECO:0000256" key="14">
    <source>
        <dbReference type="ARBA" id="ARBA00048811"/>
    </source>
</evidence>
<keyword evidence="8 16" id="KW-0328">Glycosyltransferase</keyword>
<comment type="cofactor">
    <cofactor evidence="1 16">
        <name>Mg(2+)</name>
        <dbReference type="ChEBI" id="CHEBI:18420"/>
    </cofactor>
</comment>
<evidence type="ECO:0000256" key="1">
    <source>
        <dbReference type="ARBA" id="ARBA00001946"/>
    </source>
</evidence>
<comment type="catalytic activity">
    <reaction evidence="14">
        <text>GMP + diphosphate = guanine + 5-phospho-alpha-D-ribose 1-diphosphate</text>
        <dbReference type="Rhea" id="RHEA:25424"/>
        <dbReference type="ChEBI" id="CHEBI:16235"/>
        <dbReference type="ChEBI" id="CHEBI:33019"/>
        <dbReference type="ChEBI" id="CHEBI:58017"/>
        <dbReference type="ChEBI" id="CHEBI:58115"/>
        <dbReference type="EC" id="2.4.2.8"/>
    </reaction>
    <physiologicalReaction direction="right-to-left" evidence="14">
        <dbReference type="Rhea" id="RHEA:25426"/>
    </physiologicalReaction>
</comment>
<dbReference type="PANTHER" id="PTHR43340">
    <property type="entry name" value="HYPOXANTHINE-GUANINE PHOSPHORIBOSYLTRANSFERASE"/>
    <property type="match status" value="1"/>
</dbReference>
<evidence type="ECO:0000256" key="7">
    <source>
        <dbReference type="ARBA" id="ARBA00022490"/>
    </source>
</evidence>
<evidence type="ECO:0000313" key="19">
    <source>
        <dbReference type="Proteomes" id="UP000002377"/>
    </source>
</evidence>
<evidence type="ECO:0000256" key="15">
    <source>
        <dbReference type="ARBA" id="ARBA00049402"/>
    </source>
</evidence>
<comment type="similarity">
    <text evidence="6 16">Belongs to the purine/pyrimidine phosphoribosyltransferase family.</text>
</comment>
<evidence type="ECO:0000256" key="4">
    <source>
        <dbReference type="ARBA" id="ARBA00004669"/>
    </source>
</evidence>
<dbReference type="EMBL" id="CP002028">
    <property type="protein sequence ID" value="ADG81653.1"/>
    <property type="molecule type" value="Genomic_DNA"/>
</dbReference>
<dbReference type="GO" id="GO:0032264">
    <property type="term" value="P:IMP salvage"/>
    <property type="evidence" value="ECO:0007669"/>
    <property type="project" value="UniProtKB-UniPathway"/>
</dbReference>
<keyword evidence="9 16" id="KW-0808">Transferase</keyword>
<dbReference type="InterPro" id="IPR050408">
    <property type="entry name" value="HGPRT"/>
</dbReference>
<name>D5XCM7_THEPJ</name>
<sequence length="179" mass="20132">MQQDLNKCLVGANEIKAKVKELGEQISKDYAGKDLLVIGILNGAVIFMADLIREITIPINIDFMAVSSYGATTESSGVVRILKDLDQSVENKHVLIVEDIIDSGLTLKYLVEILKSRGPASVKVCTLLDKPDRRKTEVHVDYNGFVIPDEFVVGYGLDYDEKYRHLQEIYVLKEEIYHS</sequence>
<keyword evidence="7 16" id="KW-0963">Cytoplasm</keyword>
<evidence type="ECO:0000256" key="3">
    <source>
        <dbReference type="ARBA" id="ARBA00004496"/>
    </source>
</evidence>
<dbReference type="GO" id="GO:0005829">
    <property type="term" value="C:cytosol"/>
    <property type="evidence" value="ECO:0007669"/>
    <property type="project" value="TreeGrafter"/>
</dbReference>
<comment type="function">
    <text evidence="2">Purine salvage pathway enzyme that catalyzes the transfer of the ribosyl-5-phosphate group from 5-phospho-alpha-D-ribose 1-diphosphate (PRPP) to the N9 position of the 6-oxopurines hypoxanthine and guanine to form the corresponding ribonucleotides IMP (inosine 5'-monophosphate) and GMP (guanosine 5'-monophosphate), with the release of PPi.</text>
</comment>
<dbReference type="InterPro" id="IPR000836">
    <property type="entry name" value="PRTase_dom"/>
</dbReference>
<evidence type="ECO:0000256" key="11">
    <source>
        <dbReference type="ARBA" id="ARBA00022726"/>
    </source>
</evidence>
<comment type="subcellular location">
    <subcellularLocation>
        <location evidence="3 16">Cytoplasm</location>
    </subcellularLocation>
</comment>
<dbReference type="Proteomes" id="UP000002377">
    <property type="component" value="Chromosome"/>
</dbReference>
<protein>
    <recommendedName>
        <fullName evidence="16">Hypoxanthine phosphoribosyltransferase</fullName>
        <ecNumber evidence="16">2.4.2.8</ecNumber>
    </recommendedName>
</protein>
<dbReference type="GO" id="GO:0000166">
    <property type="term" value="F:nucleotide binding"/>
    <property type="evidence" value="ECO:0007669"/>
    <property type="project" value="UniProtKB-KW"/>
</dbReference>
<dbReference type="InterPro" id="IPR005904">
    <property type="entry name" value="Hxn_phspho_trans"/>
</dbReference>
<dbReference type="OrthoDB" id="9802824at2"/>
<evidence type="ECO:0000256" key="9">
    <source>
        <dbReference type="ARBA" id="ARBA00022679"/>
    </source>
</evidence>
<dbReference type="GO" id="GO:0046100">
    <property type="term" value="P:hypoxanthine metabolic process"/>
    <property type="evidence" value="ECO:0007669"/>
    <property type="project" value="TreeGrafter"/>
</dbReference>
<dbReference type="Gene3D" id="3.40.50.2020">
    <property type="match status" value="1"/>
</dbReference>
<evidence type="ECO:0000259" key="17">
    <source>
        <dbReference type="Pfam" id="PF00156"/>
    </source>
</evidence>
<comment type="catalytic activity">
    <reaction evidence="15">
        <text>IMP + diphosphate = hypoxanthine + 5-phospho-alpha-D-ribose 1-diphosphate</text>
        <dbReference type="Rhea" id="RHEA:17973"/>
        <dbReference type="ChEBI" id="CHEBI:17368"/>
        <dbReference type="ChEBI" id="CHEBI:33019"/>
        <dbReference type="ChEBI" id="CHEBI:58017"/>
        <dbReference type="ChEBI" id="CHEBI:58053"/>
        <dbReference type="EC" id="2.4.2.8"/>
    </reaction>
    <physiologicalReaction direction="right-to-left" evidence="15">
        <dbReference type="Rhea" id="RHEA:17975"/>
    </physiologicalReaction>
</comment>
<comment type="pathway">
    <text evidence="5">Purine metabolism; GMP biosynthesis via salvage pathway; GMP from guanine: step 1/1.</text>
</comment>
<gene>
    <name evidence="18" type="ordered locus">TherJR_0786</name>
</gene>
<keyword evidence="13 16" id="KW-0460">Magnesium</keyword>
<dbReference type="EC" id="2.4.2.8" evidence="16"/>
<evidence type="ECO:0000256" key="8">
    <source>
        <dbReference type="ARBA" id="ARBA00022676"/>
    </source>
</evidence>
<evidence type="ECO:0000256" key="13">
    <source>
        <dbReference type="ARBA" id="ARBA00022842"/>
    </source>
</evidence>
<dbReference type="eggNOG" id="COG0634">
    <property type="taxonomic scope" value="Bacteria"/>
</dbReference>
<dbReference type="FunFam" id="3.40.50.2020:FF:000006">
    <property type="entry name" value="Hypoxanthine phosphoribosyltransferase"/>
    <property type="match status" value="1"/>
</dbReference>
<dbReference type="UniPathway" id="UPA00591">
    <property type="reaction ID" value="UER00648"/>
</dbReference>
<dbReference type="SUPFAM" id="SSF53271">
    <property type="entry name" value="PRTase-like"/>
    <property type="match status" value="1"/>
</dbReference>
<organism evidence="18 19">
    <name type="scientific">Thermincola potens (strain JR)</name>
    <dbReference type="NCBI Taxonomy" id="635013"/>
    <lineage>
        <taxon>Bacteria</taxon>
        <taxon>Bacillati</taxon>
        <taxon>Bacillota</taxon>
        <taxon>Clostridia</taxon>
        <taxon>Eubacteriales</taxon>
        <taxon>Thermincolaceae</taxon>
        <taxon>Thermincola</taxon>
    </lineage>
</organism>
<evidence type="ECO:0000313" key="18">
    <source>
        <dbReference type="EMBL" id="ADG81653.1"/>
    </source>
</evidence>
<dbReference type="NCBIfam" id="TIGR01203">
    <property type="entry name" value="HGPRTase"/>
    <property type="match status" value="1"/>
</dbReference>
<dbReference type="GO" id="GO:0000287">
    <property type="term" value="F:magnesium ion binding"/>
    <property type="evidence" value="ECO:0007669"/>
    <property type="project" value="TreeGrafter"/>
</dbReference>
<dbReference type="RefSeq" id="WP_013119674.1">
    <property type="nucleotide sequence ID" value="NC_014152.1"/>
</dbReference>
<dbReference type="AlphaFoldDB" id="D5XCM7"/>
<dbReference type="GO" id="GO:0006178">
    <property type="term" value="P:guanine salvage"/>
    <property type="evidence" value="ECO:0007669"/>
    <property type="project" value="TreeGrafter"/>
</dbReference>
<evidence type="ECO:0000256" key="10">
    <source>
        <dbReference type="ARBA" id="ARBA00022723"/>
    </source>
</evidence>
<evidence type="ECO:0000256" key="6">
    <source>
        <dbReference type="ARBA" id="ARBA00008391"/>
    </source>
</evidence>
<feature type="domain" description="Phosphoribosyltransferase" evidence="17">
    <location>
        <begin position="14"/>
        <end position="159"/>
    </location>
</feature>
<dbReference type="KEGG" id="tjr:TherJR_0786"/>
<dbReference type="HOGENOM" id="CLU_073615_0_0_9"/>
<dbReference type="InterPro" id="IPR029057">
    <property type="entry name" value="PRTase-like"/>
</dbReference>
<dbReference type="CDD" id="cd06223">
    <property type="entry name" value="PRTases_typeI"/>
    <property type="match status" value="1"/>
</dbReference>
<comment type="pathway">
    <text evidence="4 16">Purine metabolism; IMP biosynthesis via salvage pathway; IMP from hypoxanthine: step 1/1.</text>
</comment>
<dbReference type="Pfam" id="PF00156">
    <property type="entry name" value="Pribosyltran"/>
    <property type="match status" value="1"/>
</dbReference>
<dbReference type="STRING" id="635013.TherJR_0786"/>
<accession>D5XCM7</accession>
<dbReference type="PANTHER" id="PTHR43340:SF1">
    <property type="entry name" value="HYPOXANTHINE PHOSPHORIBOSYLTRANSFERASE"/>
    <property type="match status" value="1"/>
</dbReference>
<evidence type="ECO:0000256" key="5">
    <source>
        <dbReference type="ARBA" id="ARBA00004676"/>
    </source>
</evidence>
<keyword evidence="11 16" id="KW-0660">Purine salvage</keyword>
<evidence type="ECO:0000256" key="16">
    <source>
        <dbReference type="RuleBase" id="RU364099"/>
    </source>
</evidence>
<dbReference type="GO" id="GO:0032263">
    <property type="term" value="P:GMP salvage"/>
    <property type="evidence" value="ECO:0007669"/>
    <property type="project" value="TreeGrafter"/>
</dbReference>
<dbReference type="GO" id="GO:0006166">
    <property type="term" value="P:purine ribonucleoside salvage"/>
    <property type="evidence" value="ECO:0007669"/>
    <property type="project" value="UniProtKB-KW"/>
</dbReference>
<keyword evidence="10 16" id="KW-0479">Metal-binding</keyword>
<evidence type="ECO:0000256" key="2">
    <source>
        <dbReference type="ARBA" id="ARBA00002049"/>
    </source>
</evidence>
<reference evidence="18 19" key="1">
    <citation type="submission" date="2010-05" db="EMBL/GenBank/DDBJ databases">
        <title>Complete sequence of Thermincola sp. JR.</title>
        <authorList>
            <consortium name="US DOE Joint Genome Institute"/>
            <person name="Lucas S."/>
            <person name="Copeland A."/>
            <person name="Lapidus A."/>
            <person name="Cheng J.-F."/>
            <person name="Bruce D."/>
            <person name="Goodwin L."/>
            <person name="Pitluck S."/>
            <person name="Chertkov O."/>
            <person name="Detter J.C."/>
            <person name="Han C."/>
            <person name="Tapia R."/>
            <person name="Land M."/>
            <person name="Hauser L."/>
            <person name="Kyrpides N."/>
            <person name="Mikhailova N."/>
            <person name="Hazen T.C."/>
            <person name="Woyke T."/>
        </authorList>
    </citation>
    <scope>NUCLEOTIDE SEQUENCE [LARGE SCALE GENOMIC DNA]</scope>
    <source>
        <strain evidence="18 19">JR</strain>
    </source>
</reference>
<dbReference type="GO" id="GO:0052657">
    <property type="term" value="F:guanine phosphoribosyltransferase activity"/>
    <property type="evidence" value="ECO:0007669"/>
    <property type="project" value="UniProtKB-ARBA"/>
</dbReference>
<proteinExistence type="inferred from homology"/>